<feature type="transmembrane region" description="Helical" evidence="1">
    <location>
        <begin position="48"/>
        <end position="65"/>
    </location>
</feature>
<dbReference type="Proteomes" id="UP000192840">
    <property type="component" value="Unassembled WGS sequence"/>
</dbReference>
<keyword evidence="1" id="KW-1133">Transmembrane helix</keyword>
<evidence type="ECO:0000313" key="3">
    <source>
        <dbReference type="Proteomes" id="UP000192840"/>
    </source>
</evidence>
<dbReference type="EMBL" id="FWYC01000034">
    <property type="protein sequence ID" value="SMD25690.1"/>
    <property type="molecule type" value="Genomic_DNA"/>
</dbReference>
<evidence type="ECO:0000256" key="1">
    <source>
        <dbReference type="SAM" id="Phobius"/>
    </source>
</evidence>
<name>A0A1W2FUU3_9PSEU</name>
<organism evidence="2 3">
    <name type="scientific">Lentzea albidocapillata</name>
    <dbReference type="NCBI Taxonomy" id="40571"/>
    <lineage>
        <taxon>Bacteria</taxon>
        <taxon>Bacillati</taxon>
        <taxon>Actinomycetota</taxon>
        <taxon>Actinomycetes</taxon>
        <taxon>Pseudonocardiales</taxon>
        <taxon>Pseudonocardiaceae</taxon>
        <taxon>Lentzea</taxon>
    </lineage>
</organism>
<reference evidence="3" key="1">
    <citation type="submission" date="2017-04" db="EMBL/GenBank/DDBJ databases">
        <authorList>
            <person name="Varghese N."/>
            <person name="Submissions S."/>
        </authorList>
    </citation>
    <scope>NUCLEOTIDE SEQUENCE [LARGE SCALE GENOMIC DNA]</scope>
    <source>
        <strain evidence="3">DSM 44073</strain>
    </source>
</reference>
<keyword evidence="1" id="KW-0472">Membrane</keyword>
<sequence length="68" mass="7353">MRNTGSGKSLVRAAGMLFVLVISLEASAMLLASDPALHGQINDLFELPINAISYALLLWPVLVMVSRR</sequence>
<evidence type="ECO:0000313" key="2">
    <source>
        <dbReference type="EMBL" id="SMD25690.1"/>
    </source>
</evidence>
<proteinExistence type="predicted"/>
<keyword evidence="1" id="KW-0812">Transmembrane</keyword>
<accession>A0A1W2FUU3</accession>
<dbReference type="AlphaFoldDB" id="A0A1W2FUU3"/>
<gene>
    <name evidence="2" type="ORF">SAMN05660733_08251</name>
</gene>
<keyword evidence="3" id="KW-1185">Reference proteome</keyword>
<protein>
    <submittedName>
        <fullName evidence="2">Uncharacterized protein</fullName>
    </submittedName>
</protein>